<organism evidence="2">
    <name type="scientific">Glyptapanteles flavicoxis</name>
    <dbReference type="NCBI Taxonomy" id="463051"/>
    <lineage>
        <taxon>Eukaryota</taxon>
        <taxon>Metazoa</taxon>
        <taxon>Ecdysozoa</taxon>
        <taxon>Arthropoda</taxon>
        <taxon>Hexapoda</taxon>
        <taxon>Insecta</taxon>
        <taxon>Pterygota</taxon>
        <taxon>Neoptera</taxon>
        <taxon>Endopterygota</taxon>
        <taxon>Hymenoptera</taxon>
        <taxon>Apocrita</taxon>
        <taxon>Ichneumonoidea</taxon>
        <taxon>Braconidae</taxon>
        <taxon>Microgastrinae</taxon>
        <taxon>Glyptapanteles</taxon>
    </lineage>
</organism>
<reference evidence="2" key="1">
    <citation type="submission" date="2007-06" db="EMBL/GenBank/DDBJ databases">
        <title>Bracovirus Evolution: Comparative Genomics of Multiple Viral and Proviral Genomes.</title>
        <authorList>
            <person name="Desjardins C.A."/>
            <person name="Gundersen-Rindal D.E."/>
            <person name="Hostetler J.B."/>
            <person name="Tallon L.J."/>
            <person name="Utterback T.R."/>
            <person name="Fuester R.W."/>
            <person name="Schatz M.C."/>
            <person name="Pedroni M.J."/>
            <person name="Fadrosh D.W."/>
            <person name="Haas B.J."/>
            <person name="Toms B.S."/>
            <person name="Chen D."/>
            <person name="Nene V."/>
        </authorList>
    </citation>
    <scope>NUCLEOTIDE SEQUENCE</scope>
</reference>
<feature type="region of interest" description="Disordered" evidence="1">
    <location>
        <begin position="1"/>
        <end position="60"/>
    </location>
</feature>
<feature type="compositionally biased region" description="Low complexity" evidence="1">
    <location>
        <begin position="104"/>
        <end position="128"/>
    </location>
</feature>
<evidence type="ECO:0000313" key="2">
    <source>
        <dbReference type="EMBL" id="ACE75229.1"/>
    </source>
</evidence>
<feature type="compositionally biased region" description="Basic and acidic residues" evidence="1">
    <location>
        <begin position="37"/>
        <end position="46"/>
    </location>
</feature>
<feature type="compositionally biased region" description="Basic and acidic residues" evidence="1">
    <location>
        <begin position="129"/>
        <end position="145"/>
    </location>
</feature>
<dbReference type="EMBL" id="EF710648">
    <property type="protein sequence ID" value="ACE75229.1"/>
    <property type="molecule type" value="Genomic_DNA"/>
</dbReference>
<protein>
    <submittedName>
        <fullName evidence="2">Uncharacterized protein</fullName>
    </submittedName>
</protein>
<evidence type="ECO:0000256" key="1">
    <source>
        <dbReference type="SAM" id="MobiDB-lite"/>
    </source>
</evidence>
<dbReference type="AlphaFoldDB" id="B7S8K4"/>
<accession>B7S8K4</accession>
<proteinExistence type="predicted"/>
<gene>
    <name evidence="2" type="ORF">GFP_L2_0030</name>
</gene>
<sequence length="145" mass="16436">MTAPERQMPCLKRTRIKLEELSLQDTDGSPDVKKKRRELDDTHESSNEEPNYDNTKDLSGYESDCSEIVAAFNHSRRKISLSKSDRVGYADSFFKRRLNLSRSPTFKSYSSSTSSLSSSRSSNSCSVESKPEAIETETTHELDNQ</sequence>
<name>B7S8K4_9HYME</name>
<feature type="region of interest" description="Disordered" evidence="1">
    <location>
        <begin position="104"/>
        <end position="145"/>
    </location>
</feature>